<dbReference type="SUPFAM" id="SSF51556">
    <property type="entry name" value="Metallo-dependent hydrolases"/>
    <property type="match status" value="1"/>
</dbReference>
<dbReference type="Gene3D" id="3.20.20.140">
    <property type="entry name" value="Metal-dependent hydrolases"/>
    <property type="match status" value="1"/>
</dbReference>
<proteinExistence type="inferred from homology"/>
<reference evidence="5 6" key="1">
    <citation type="submission" date="2022-12" db="EMBL/GenBank/DDBJ databases">
        <title>Genomic features and morphological characterization of a novel Knufia sp. strain isolated from spacecraft assembly facility.</title>
        <authorList>
            <person name="Teixeira M."/>
            <person name="Chander A.M."/>
            <person name="Stajich J.E."/>
            <person name="Venkateswaran K."/>
        </authorList>
    </citation>
    <scope>NUCLEOTIDE SEQUENCE [LARGE SCALE GENOMIC DNA]</scope>
    <source>
        <strain evidence="5 6">FJI-L2-BK-P2</strain>
    </source>
</reference>
<evidence type="ECO:0000313" key="5">
    <source>
        <dbReference type="EMBL" id="KAK5949485.1"/>
    </source>
</evidence>
<organism evidence="5 6">
    <name type="scientific">Knufia fluminis</name>
    <dbReference type="NCBI Taxonomy" id="191047"/>
    <lineage>
        <taxon>Eukaryota</taxon>
        <taxon>Fungi</taxon>
        <taxon>Dikarya</taxon>
        <taxon>Ascomycota</taxon>
        <taxon>Pezizomycotina</taxon>
        <taxon>Eurotiomycetes</taxon>
        <taxon>Chaetothyriomycetidae</taxon>
        <taxon>Chaetothyriales</taxon>
        <taxon>Trichomeriaceae</taxon>
        <taxon>Knufia</taxon>
    </lineage>
</organism>
<evidence type="ECO:0000256" key="1">
    <source>
        <dbReference type="ARBA" id="ARBA00022793"/>
    </source>
</evidence>
<protein>
    <recommendedName>
        <fullName evidence="4">Amidohydrolase-related domain-containing protein</fullName>
    </recommendedName>
</protein>
<evidence type="ECO:0000256" key="2">
    <source>
        <dbReference type="ARBA" id="ARBA00023239"/>
    </source>
</evidence>
<sequence length="372" mass="41406">MSPTTTSIPTPLTFPPLITLEEHFFSTASLTGPSSTAYAEQLKAIPGLLDQLKDIGPLRLKSMSENLITMQIVSHGPTQPTLNPSDCRAANTQLHDAICATKETRSRLAGFAVLPMADPDEASKELAHCIEELGFVGALIDNHANGRTYEGPEYRGFWYTVQSLGVPIYLHPSWATDQMRRGVFPDVKADGSGTARDANGGNADVLSAGAVNGLMASSWNWHSDVALHIFKLFAAGVFDKFPRLKIVVGHFGEMIPYMLERTIQLSPRWNDPPLKRNFRTVYDENLWITTSGVWSLDPLATILRNTKRERILFSVDYPFAKNEWGRKWMEDLCGSGMCDQETVDMIGYKNAERLLGVRVRRADEVDVEEEES</sequence>
<name>A0AAN8EH46_9EURO</name>
<keyword evidence="2 3" id="KW-0456">Lyase</keyword>
<dbReference type="GO" id="GO:0016787">
    <property type="term" value="F:hydrolase activity"/>
    <property type="evidence" value="ECO:0007669"/>
    <property type="project" value="InterPro"/>
</dbReference>
<evidence type="ECO:0000313" key="6">
    <source>
        <dbReference type="Proteomes" id="UP001316803"/>
    </source>
</evidence>
<dbReference type="Proteomes" id="UP001316803">
    <property type="component" value="Unassembled WGS sequence"/>
</dbReference>
<keyword evidence="6" id="KW-1185">Reference proteome</keyword>
<dbReference type="GO" id="GO:0019748">
    <property type="term" value="P:secondary metabolic process"/>
    <property type="evidence" value="ECO:0007669"/>
    <property type="project" value="TreeGrafter"/>
</dbReference>
<comment type="caution">
    <text evidence="5">The sequence shown here is derived from an EMBL/GenBank/DDBJ whole genome shotgun (WGS) entry which is preliminary data.</text>
</comment>
<dbReference type="Pfam" id="PF04909">
    <property type="entry name" value="Amidohydro_2"/>
    <property type="match status" value="1"/>
</dbReference>
<gene>
    <name evidence="5" type="ORF">OHC33_009477</name>
</gene>
<dbReference type="EMBL" id="JAKLMC020000035">
    <property type="protein sequence ID" value="KAK5949485.1"/>
    <property type="molecule type" value="Genomic_DNA"/>
</dbReference>
<dbReference type="PANTHER" id="PTHR21240:SF30">
    <property type="entry name" value="AMIDOHYDROLASE-RELATED DOMAIN-CONTAINING PROTEIN-RELATED"/>
    <property type="match status" value="1"/>
</dbReference>
<comment type="similarity">
    <text evidence="3">Belongs to the metallo-dependent hydrolases superfamily.</text>
</comment>
<dbReference type="AlphaFoldDB" id="A0AAN8EH46"/>
<dbReference type="GO" id="GO:0016831">
    <property type="term" value="F:carboxy-lyase activity"/>
    <property type="evidence" value="ECO:0007669"/>
    <property type="project" value="UniProtKB-KW"/>
</dbReference>
<evidence type="ECO:0000256" key="3">
    <source>
        <dbReference type="RuleBase" id="RU366045"/>
    </source>
</evidence>
<dbReference type="InterPro" id="IPR006680">
    <property type="entry name" value="Amidohydro-rel"/>
</dbReference>
<evidence type="ECO:0000259" key="4">
    <source>
        <dbReference type="Pfam" id="PF04909"/>
    </source>
</evidence>
<dbReference type="InterPro" id="IPR032466">
    <property type="entry name" value="Metal_Hydrolase"/>
</dbReference>
<accession>A0AAN8EH46</accession>
<keyword evidence="1 3" id="KW-0210">Decarboxylase</keyword>
<feature type="domain" description="Amidohydrolase-related" evidence="4">
    <location>
        <begin position="85"/>
        <end position="356"/>
    </location>
</feature>
<dbReference type="GO" id="GO:0005829">
    <property type="term" value="C:cytosol"/>
    <property type="evidence" value="ECO:0007669"/>
    <property type="project" value="TreeGrafter"/>
</dbReference>
<dbReference type="PANTHER" id="PTHR21240">
    <property type="entry name" value="2-AMINO-3-CARBOXYLMUCONATE-6-SEMIALDEHYDE DECARBOXYLASE"/>
    <property type="match status" value="1"/>
</dbReference>
<dbReference type="InterPro" id="IPR032465">
    <property type="entry name" value="ACMSD"/>
</dbReference>